<evidence type="ECO:0000313" key="1">
    <source>
        <dbReference type="EMBL" id="PWN50481.1"/>
    </source>
</evidence>
<evidence type="ECO:0000313" key="2">
    <source>
        <dbReference type="Proteomes" id="UP000245626"/>
    </source>
</evidence>
<accession>A0ACD0NXJ6</accession>
<name>A0ACD0NXJ6_9BASI</name>
<gene>
    <name evidence="1" type="ORF">IE53DRAFT_368870</name>
</gene>
<organism evidence="1 2">
    <name type="scientific">Violaceomyces palustris</name>
    <dbReference type="NCBI Taxonomy" id="1673888"/>
    <lineage>
        <taxon>Eukaryota</taxon>
        <taxon>Fungi</taxon>
        <taxon>Dikarya</taxon>
        <taxon>Basidiomycota</taxon>
        <taxon>Ustilaginomycotina</taxon>
        <taxon>Ustilaginomycetes</taxon>
        <taxon>Violaceomycetales</taxon>
        <taxon>Violaceomycetaceae</taxon>
        <taxon>Violaceomyces</taxon>
    </lineage>
</organism>
<keyword evidence="2" id="KW-1185">Reference proteome</keyword>
<dbReference type="Proteomes" id="UP000245626">
    <property type="component" value="Unassembled WGS sequence"/>
</dbReference>
<sequence length="982" mass="110406">MTSEPLKQCLPGQEDPTPSQRIRFQLTEQRIPGPPRSPLLWSETRQELCESLPYYRSFHAGTYSLNPPNTSIKPNKSTFQLPKDRTQPCIFKDGTPYAYLLAAWPSQRDVWSQQGKVIISHGGGKSTGSDRDGASSTASKSFCLSDDQKEQDPTIASLINSMRTGLPIVLIAGENYALIPFNLNCAYAVLGWYTITDGWAEKEAGGKDGKYFVRWKFRFEFATPPFLSPNRYIETQGKPWWLDEETNDPVRRTWNPRERIESLPQKDQEEGWKVVSANQLSIDLSSKDVVSPDLPHMRPTMMRGPLIPPDGLESVESKLAFSPTRKDCRICSQHSPGVYKVGWMCLQPNCPAFWEVEGRAPDPDSLEFVPTFLSTRPTPRQFCLARLPFDLRPVWPARDTTDQARGLYCYTCGRLNCKELFHSPICCHCGTVLGNNPMAKVSPPLPDPVEMEINDPVLAKSSGITRRVWITSEGIKVESFHFPRAFGDSRVHLVRREGLEDGMADDIFRGLQFNSHDLGVEEEEQGLEGEGSRGLLPMTTSLGPPPSYPSRGEGDERIPFRRHPLKHHGMRGKLLSQQFTCNYGKAYKHVVEMETNPLDHHSPKAIRDSMELIVQRTSAALSSETLQLSEKEEDGASKGGKLQEDTFNELYPVLYLDHQKMNFHDDGEPGLGPVISTLSLGAPAIMNFRIKEKYVKNHDTPCTGCDRGEEEEEEKRREKVNESRRSSHMEALPDPSASDPSLRTVELDDTGILDEEDAPLRKMERDEDQPTKKSKKKRKSEEKGKEKKKKKARKETAENLEKESKVYFTGIPNGSKHPSSCEKARCVEEGKAKVRSRTALPRTETIEASNLLTSGDPGNQSCREAPSHLGRKGSRKRRMSDEDPIGPSLDTSLSKDQAQDPDPPKQGSTKIDPHQDQVPPTEPSSSSQPRTTTTSKDQRVFLSLYLPHGSICIQQGRDLQKFFQHSVQPKGFRIAITARRID</sequence>
<dbReference type="EMBL" id="KZ819927">
    <property type="protein sequence ID" value="PWN50481.1"/>
    <property type="molecule type" value="Genomic_DNA"/>
</dbReference>
<protein>
    <submittedName>
        <fullName evidence="1">Uncharacterized protein</fullName>
    </submittedName>
</protein>
<reference evidence="1 2" key="1">
    <citation type="journal article" date="2018" name="Mol. Biol. Evol.">
        <title>Broad Genomic Sampling Reveals a Smut Pathogenic Ancestry of the Fungal Clade Ustilaginomycotina.</title>
        <authorList>
            <person name="Kijpornyongpan T."/>
            <person name="Mondo S.J."/>
            <person name="Barry K."/>
            <person name="Sandor L."/>
            <person name="Lee J."/>
            <person name="Lipzen A."/>
            <person name="Pangilinan J."/>
            <person name="LaButti K."/>
            <person name="Hainaut M."/>
            <person name="Henrissat B."/>
            <person name="Grigoriev I.V."/>
            <person name="Spatafora J.W."/>
            <person name="Aime M.C."/>
        </authorList>
    </citation>
    <scope>NUCLEOTIDE SEQUENCE [LARGE SCALE GENOMIC DNA]</scope>
    <source>
        <strain evidence="1 2">SA 807</strain>
    </source>
</reference>
<proteinExistence type="predicted"/>